<name>A0A7M1VVY1_VIBPH</name>
<accession>A0A7M1VVY1</accession>
<organism evidence="2">
    <name type="scientific">Vibrio parahaemolyticus</name>
    <dbReference type="NCBI Taxonomy" id="670"/>
    <lineage>
        <taxon>Bacteria</taxon>
        <taxon>Pseudomonadati</taxon>
        <taxon>Pseudomonadota</taxon>
        <taxon>Gammaproteobacteria</taxon>
        <taxon>Vibrionales</taxon>
        <taxon>Vibrionaceae</taxon>
        <taxon>Vibrio</taxon>
    </lineage>
</organism>
<feature type="compositionally biased region" description="Basic and acidic residues" evidence="1">
    <location>
        <begin position="43"/>
        <end position="58"/>
    </location>
</feature>
<dbReference type="EMBL" id="MT898183">
    <property type="protein sequence ID" value="QOS21312.1"/>
    <property type="molecule type" value="Genomic_DNA"/>
</dbReference>
<evidence type="ECO:0000313" key="2">
    <source>
        <dbReference type="EMBL" id="QOS18544.1"/>
    </source>
</evidence>
<feature type="compositionally biased region" description="Polar residues" evidence="1">
    <location>
        <begin position="59"/>
        <end position="72"/>
    </location>
</feature>
<evidence type="ECO:0000313" key="3">
    <source>
        <dbReference type="EMBL" id="QOS21312.1"/>
    </source>
</evidence>
<gene>
    <name evidence="3" type="ORF">VP321_00035</name>
    <name evidence="2" type="ORF">VP36_00036</name>
</gene>
<dbReference type="EMBL" id="MT898108">
    <property type="protein sequence ID" value="QOS18544.1"/>
    <property type="molecule type" value="Genomic_DNA"/>
</dbReference>
<proteinExistence type="predicted"/>
<reference evidence="2" key="1">
    <citation type="submission" date="2020-08" db="EMBL/GenBank/DDBJ databases">
        <title>Genetic structure, function and evolution of capsule biosynthesis loci in Vibrio parahaemolyticus.</title>
        <authorList>
            <person name="Li L."/>
            <person name="Bian S."/>
        </authorList>
    </citation>
    <scope>NUCLEOTIDE SEQUENCE</scope>
    <source>
        <strain evidence="3">VP321</strain>
        <strain evidence="2">VP36</strain>
    </source>
</reference>
<evidence type="ECO:0000256" key="1">
    <source>
        <dbReference type="SAM" id="MobiDB-lite"/>
    </source>
</evidence>
<dbReference type="AlphaFoldDB" id="A0A7M1VVY1"/>
<protein>
    <submittedName>
        <fullName evidence="2">Uncharacterized protein</fullName>
    </submittedName>
</protein>
<feature type="region of interest" description="Disordered" evidence="1">
    <location>
        <begin position="33"/>
        <end position="77"/>
    </location>
</feature>
<sequence>MHPFLFTYDLMSFVIPRSLSDIRSLPITSAKLYPVKRQTCPQESRHSKEPKRHQESTNRTHPNQTNKTTDITYKNPVIPRSLNDIRNLLSARTQIKPAKQQT</sequence>